<sequence length="93" mass="10606">MSYKYENLGYPYYLLEFGDRDSGDPYNPHPNDPYMSGIMVNVEGRGNATQYFTDEHIDRAMIAFCSVLNDATPVVVTKYAKARGRVPGYFFSE</sequence>
<accession>A0A7W9YM40</accession>
<comment type="caution">
    <text evidence="1">The sequence shown here is derived from an EMBL/GenBank/DDBJ whole genome shotgun (WGS) entry which is preliminary data.</text>
</comment>
<keyword evidence="2" id="KW-1185">Reference proteome</keyword>
<reference evidence="1 2" key="1">
    <citation type="submission" date="2020-08" db="EMBL/GenBank/DDBJ databases">
        <title>Sequencing the genomes of 1000 actinobacteria strains.</title>
        <authorList>
            <person name="Klenk H.-P."/>
        </authorList>
    </citation>
    <scope>NUCLEOTIDE SEQUENCE [LARGE SCALE GENOMIC DNA]</scope>
    <source>
        <strain evidence="1 2">DSM 46659</strain>
    </source>
</reference>
<dbReference type="RefSeq" id="WP_184077265.1">
    <property type="nucleotide sequence ID" value="NZ_JACHDS010000001.1"/>
</dbReference>
<proteinExistence type="predicted"/>
<dbReference type="AlphaFoldDB" id="A0A7W9YM40"/>
<protein>
    <submittedName>
        <fullName evidence="1">Uncharacterized protein</fullName>
    </submittedName>
</protein>
<organism evidence="1 2">
    <name type="scientific">Nocardiopsis mwathae</name>
    <dbReference type="NCBI Taxonomy" id="1472723"/>
    <lineage>
        <taxon>Bacteria</taxon>
        <taxon>Bacillati</taxon>
        <taxon>Actinomycetota</taxon>
        <taxon>Actinomycetes</taxon>
        <taxon>Streptosporangiales</taxon>
        <taxon>Nocardiopsidaceae</taxon>
        <taxon>Nocardiopsis</taxon>
    </lineage>
</organism>
<evidence type="ECO:0000313" key="2">
    <source>
        <dbReference type="Proteomes" id="UP000546642"/>
    </source>
</evidence>
<dbReference type="Proteomes" id="UP000546642">
    <property type="component" value="Unassembled WGS sequence"/>
</dbReference>
<name>A0A7W9YM40_9ACTN</name>
<dbReference type="EMBL" id="JACHDS010000001">
    <property type="protein sequence ID" value="MBB6173711.1"/>
    <property type="molecule type" value="Genomic_DNA"/>
</dbReference>
<evidence type="ECO:0000313" key="1">
    <source>
        <dbReference type="EMBL" id="MBB6173711.1"/>
    </source>
</evidence>
<gene>
    <name evidence="1" type="ORF">HNR23_003771</name>
</gene>